<dbReference type="EMBL" id="JAEACQ010000156">
    <property type="protein sequence ID" value="MBL7627116.1"/>
    <property type="molecule type" value="Genomic_DNA"/>
</dbReference>
<evidence type="ECO:0000313" key="2">
    <source>
        <dbReference type="EMBL" id="MBL7627116.1"/>
    </source>
</evidence>
<evidence type="ECO:0000313" key="3">
    <source>
        <dbReference type="Proteomes" id="UP000604475"/>
    </source>
</evidence>
<accession>A0A937RJJ2</accession>
<protein>
    <recommendedName>
        <fullName evidence="4">Lipoprotein</fullName>
    </recommendedName>
</protein>
<dbReference type="RefSeq" id="WP_203004691.1">
    <property type="nucleotide sequence ID" value="NZ_JADWYU010000088.1"/>
</dbReference>
<comment type="caution">
    <text evidence="2">The sequence shown here is derived from an EMBL/GenBank/DDBJ whole genome shotgun (WGS) entry which is preliminary data.</text>
</comment>
<feature type="signal peptide" evidence="1">
    <location>
        <begin position="1"/>
        <end position="23"/>
    </location>
</feature>
<evidence type="ECO:0008006" key="4">
    <source>
        <dbReference type="Google" id="ProtNLM"/>
    </source>
</evidence>
<dbReference type="PROSITE" id="PS51257">
    <property type="entry name" value="PROKAR_LIPOPROTEIN"/>
    <property type="match status" value="1"/>
</dbReference>
<dbReference type="Proteomes" id="UP000604475">
    <property type="component" value="Unassembled WGS sequence"/>
</dbReference>
<dbReference type="AlphaFoldDB" id="A0A937RJJ2"/>
<proteinExistence type="predicted"/>
<evidence type="ECO:0000256" key="1">
    <source>
        <dbReference type="SAM" id="SignalP"/>
    </source>
</evidence>
<keyword evidence="3" id="KW-1185">Reference proteome</keyword>
<feature type="chain" id="PRO_5039501975" description="Lipoprotein" evidence="1">
    <location>
        <begin position="24"/>
        <end position="167"/>
    </location>
</feature>
<organism evidence="2 3">
    <name type="scientific">Frankia nepalensis</name>
    <dbReference type="NCBI Taxonomy" id="1836974"/>
    <lineage>
        <taxon>Bacteria</taxon>
        <taxon>Bacillati</taxon>
        <taxon>Actinomycetota</taxon>
        <taxon>Actinomycetes</taxon>
        <taxon>Frankiales</taxon>
        <taxon>Frankiaceae</taxon>
        <taxon>Frankia</taxon>
    </lineage>
</organism>
<keyword evidence="1" id="KW-0732">Signal</keyword>
<name>A0A937RJJ2_9ACTN</name>
<sequence>MKRARGPLTVVAAGLGVVAVLLAGCGSGGDAAAAPGAGVLATATTSPALTYAECMRDHGVDMADPDPSTGVPQFGAGVDPAEPAVQQALAACQDLLPAGIREEPTEADLDVYVSFAQCMRANGLPGFPDPQPGAAGGLFAGADVDRDDPAFQQAAQRCQGILDGAGA</sequence>
<gene>
    <name evidence="2" type="ORF">I7412_08035</name>
</gene>
<reference evidence="2" key="1">
    <citation type="submission" date="2020-12" db="EMBL/GenBank/DDBJ databases">
        <title>Genomic characterization of non-nitrogen-fixing Frankia strains.</title>
        <authorList>
            <person name="Carlos-Shanley C."/>
            <person name="Guerra T."/>
            <person name="Hahn D."/>
        </authorList>
    </citation>
    <scope>NUCLEOTIDE SEQUENCE</scope>
    <source>
        <strain evidence="2">CN6</strain>
    </source>
</reference>